<evidence type="ECO:0000256" key="7">
    <source>
        <dbReference type="ARBA" id="ARBA00023204"/>
    </source>
</evidence>
<dbReference type="InterPro" id="IPR045562">
    <property type="entry name" value="RecG_dom3_C"/>
</dbReference>
<keyword evidence="7" id="KW-0234">DNA repair</keyword>
<dbReference type="Pfam" id="PF19833">
    <property type="entry name" value="RecG_dom3_C"/>
    <property type="match status" value="1"/>
</dbReference>
<dbReference type="InterPro" id="IPR047112">
    <property type="entry name" value="RecG/Mfd"/>
</dbReference>
<protein>
    <recommendedName>
        <fullName evidence="8">Probable DNA 3'-5' helicase RecG</fullName>
    </recommendedName>
</protein>
<dbReference type="InterPro" id="IPR001650">
    <property type="entry name" value="Helicase_C-like"/>
</dbReference>
<keyword evidence="5" id="KW-0067">ATP-binding</keyword>
<feature type="domain" description="Helicase ATP-binding" evidence="10">
    <location>
        <begin position="303"/>
        <end position="476"/>
    </location>
</feature>
<dbReference type="SUPFAM" id="SSF52540">
    <property type="entry name" value="P-loop containing nucleoside triphosphate hydrolases"/>
    <property type="match status" value="2"/>
</dbReference>
<dbReference type="GO" id="GO:0016787">
    <property type="term" value="F:hydrolase activity"/>
    <property type="evidence" value="ECO:0007669"/>
    <property type="project" value="UniProtKB-KW"/>
</dbReference>
<dbReference type="Pfam" id="PF17191">
    <property type="entry name" value="RecG_wedge"/>
    <property type="match status" value="1"/>
</dbReference>
<dbReference type="PANTHER" id="PTHR47964">
    <property type="entry name" value="ATP-DEPENDENT DNA HELICASE HOMOLOG RECG, CHLOROPLASTIC"/>
    <property type="match status" value="1"/>
</dbReference>
<name>A0ABT8FDQ9_9ACTN</name>
<dbReference type="InterPro" id="IPR027417">
    <property type="entry name" value="P-loop_NTPase"/>
</dbReference>
<dbReference type="CDD" id="cd17992">
    <property type="entry name" value="DEXHc_RecG"/>
    <property type="match status" value="1"/>
</dbReference>
<evidence type="ECO:0000256" key="4">
    <source>
        <dbReference type="ARBA" id="ARBA00022806"/>
    </source>
</evidence>
<evidence type="ECO:0000313" key="13">
    <source>
        <dbReference type="Proteomes" id="UP001168620"/>
    </source>
</evidence>
<feature type="region of interest" description="Disordered" evidence="9">
    <location>
        <begin position="528"/>
        <end position="554"/>
    </location>
</feature>
<evidence type="ECO:0000259" key="10">
    <source>
        <dbReference type="PROSITE" id="PS51192"/>
    </source>
</evidence>
<dbReference type="PROSITE" id="PS51192">
    <property type="entry name" value="HELICASE_ATP_BIND_1"/>
    <property type="match status" value="1"/>
</dbReference>
<evidence type="ECO:0000313" key="12">
    <source>
        <dbReference type="EMBL" id="MDN4172819.1"/>
    </source>
</evidence>
<evidence type="ECO:0000256" key="2">
    <source>
        <dbReference type="ARBA" id="ARBA00022763"/>
    </source>
</evidence>
<feature type="compositionally biased region" description="Acidic residues" evidence="9">
    <location>
        <begin position="528"/>
        <end position="543"/>
    </location>
</feature>
<dbReference type="InterPro" id="IPR012340">
    <property type="entry name" value="NA-bd_OB-fold"/>
</dbReference>
<keyword evidence="3 12" id="KW-0378">Hydrolase</keyword>
<keyword evidence="1" id="KW-0547">Nucleotide-binding</keyword>
<evidence type="ECO:0000256" key="6">
    <source>
        <dbReference type="ARBA" id="ARBA00023125"/>
    </source>
</evidence>
<dbReference type="CDD" id="cd04488">
    <property type="entry name" value="RecG_wedge_OBF"/>
    <property type="match status" value="1"/>
</dbReference>
<dbReference type="RefSeq" id="WP_300951740.1">
    <property type="nucleotide sequence ID" value="NZ_JAUHJQ010000002.1"/>
</dbReference>
<evidence type="ECO:0000256" key="3">
    <source>
        <dbReference type="ARBA" id="ARBA00022801"/>
    </source>
</evidence>
<gene>
    <name evidence="12" type="ORF">QWY28_07705</name>
</gene>
<proteinExistence type="predicted"/>
<keyword evidence="13" id="KW-1185">Reference proteome</keyword>
<dbReference type="InterPro" id="IPR011545">
    <property type="entry name" value="DEAD/DEAH_box_helicase_dom"/>
</dbReference>
<comment type="caution">
    <text evidence="12">The sequence shown here is derived from an EMBL/GenBank/DDBJ whole genome shotgun (WGS) entry which is preliminary data.</text>
</comment>
<reference evidence="12" key="1">
    <citation type="submission" date="2023-06" db="EMBL/GenBank/DDBJ databases">
        <title>Draft genome sequence of Nocardioides sp. SOB77.</title>
        <authorList>
            <person name="Zhang G."/>
        </authorList>
    </citation>
    <scope>NUCLEOTIDE SEQUENCE</scope>
    <source>
        <strain evidence="12">SOB77</strain>
    </source>
</reference>
<dbReference type="PROSITE" id="PS51194">
    <property type="entry name" value="HELICASE_CTER"/>
    <property type="match status" value="1"/>
</dbReference>
<evidence type="ECO:0000256" key="1">
    <source>
        <dbReference type="ARBA" id="ARBA00022741"/>
    </source>
</evidence>
<dbReference type="PANTHER" id="PTHR47964:SF1">
    <property type="entry name" value="ATP-DEPENDENT DNA HELICASE HOMOLOG RECG, CHLOROPLASTIC"/>
    <property type="match status" value="1"/>
</dbReference>
<keyword evidence="4 12" id="KW-0347">Helicase</keyword>
<evidence type="ECO:0000256" key="9">
    <source>
        <dbReference type="SAM" id="MobiDB-lite"/>
    </source>
</evidence>
<dbReference type="GO" id="GO:0003678">
    <property type="term" value="F:DNA helicase activity"/>
    <property type="evidence" value="ECO:0007669"/>
    <property type="project" value="UniProtKB-EC"/>
</dbReference>
<dbReference type="EMBL" id="JAUHJQ010000002">
    <property type="protein sequence ID" value="MDN4172819.1"/>
    <property type="molecule type" value="Genomic_DNA"/>
</dbReference>
<feature type="region of interest" description="Disordered" evidence="9">
    <location>
        <begin position="146"/>
        <end position="165"/>
    </location>
</feature>
<dbReference type="SMART" id="SM00487">
    <property type="entry name" value="DEXDc"/>
    <property type="match status" value="1"/>
</dbReference>
<dbReference type="Gene3D" id="3.40.50.300">
    <property type="entry name" value="P-loop containing nucleotide triphosphate hydrolases"/>
    <property type="match status" value="2"/>
</dbReference>
<feature type="domain" description="Helicase C-terminal" evidence="11">
    <location>
        <begin position="528"/>
        <end position="684"/>
    </location>
</feature>
<evidence type="ECO:0000259" key="11">
    <source>
        <dbReference type="PROSITE" id="PS51194"/>
    </source>
</evidence>
<dbReference type="InterPro" id="IPR033454">
    <property type="entry name" value="RecG_wedge"/>
</dbReference>
<dbReference type="SMART" id="SM00490">
    <property type="entry name" value="HELICc"/>
    <property type="match status" value="1"/>
</dbReference>
<dbReference type="InterPro" id="IPR014001">
    <property type="entry name" value="Helicase_ATP-bd"/>
</dbReference>
<keyword evidence="2" id="KW-0227">DNA damage</keyword>
<keyword evidence="6" id="KW-0238">DNA-binding</keyword>
<dbReference type="Pfam" id="PF00271">
    <property type="entry name" value="Helicase_C"/>
    <property type="match status" value="1"/>
</dbReference>
<accession>A0ABT8FDQ9</accession>
<keyword evidence="12" id="KW-0560">Oxidoreductase</keyword>
<dbReference type="Gene3D" id="2.40.50.140">
    <property type="entry name" value="Nucleic acid-binding proteins"/>
    <property type="match status" value="1"/>
</dbReference>
<organism evidence="12 13">
    <name type="scientific">Nocardioides oceani</name>
    <dbReference type="NCBI Taxonomy" id="3058369"/>
    <lineage>
        <taxon>Bacteria</taxon>
        <taxon>Bacillati</taxon>
        <taxon>Actinomycetota</taxon>
        <taxon>Actinomycetes</taxon>
        <taxon>Propionibacteriales</taxon>
        <taxon>Nocardioidaceae</taxon>
        <taxon>Nocardioides</taxon>
    </lineage>
</organism>
<dbReference type="Proteomes" id="UP001168620">
    <property type="component" value="Unassembled WGS sequence"/>
</dbReference>
<dbReference type="Pfam" id="PF00270">
    <property type="entry name" value="DEAD"/>
    <property type="match status" value="1"/>
</dbReference>
<evidence type="ECO:0000256" key="5">
    <source>
        <dbReference type="ARBA" id="ARBA00022840"/>
    </source>
</evidence>
<dbReference type="GO" id="GO:0016491">
    <property type="term" value="F:oxidoreductase activity"/>
    <property type="evidence" value="ECO:0007669"/>
    <property type="project" value="UniProtKB-KW"/>
</dbReference>
<dbReference type="SUPFAM" id="SSF50249">
    <property type="entry name" value="Nucleic acid-binding proteins"/>
    <property type="match status" value="1"/>
</dbReference>
<sequence>MITVDSPVAAVLGDQKTKRAKIEDKLGIRTVGDLLHHFPRRYVETKELTKVDDLEPGEVVTVVGQVVSSDVRTYTDRRTGRTAYRLDVVLTTDGPRLRMSFFAKGRHVADYNARRLAVGRRGLFVGGVNAFRGEWQLTNPKMVLFGPGPEGGPGPGGPGGAEDPEAELDALGALYPIYPLTSGVESWDLQRAITFARSVVDEVPEVLPAEVREEHGLLPARRALDWVHAPDDRTQVGAALKRYRFEEALVTQLVLARRRRALRAVGAQARAGGDGALLAAFDARLPFELTAGQRSVGEEIERDLAEPHPMNRLLQGEVGSGKTLVALRAMLRVVDSGGQAALLAPTEVLAQQHHRSITAMLGDLAAGGMLGGAPEATAVELLTGSMTKTQRTAPLLRIASGEAGIVIGTHALLEEKVGFADLGLVVVDEQHRFGVEQRAALTDKAGTPPHVLVMTATPIPRTVAMTVFGDLETSTLSELPAGRAPIQTTVVPVAEHPGWISRVWERVREEVAAGHQAYVVCPRIAGDELEQGGEDAPPDDPEGTGEKRAARSGPPLAAVEEVVAELADGPLAGLRVSALHGRMPAEDKERTMRAFAAGDVDVLVSTTVIEVGVDVANATAMVLLDADRFGVSQLHQLRGRVGRGGLPGLCLLVSRAEAGTPARQRLDAVASTTDGFELSRVDLEQRREGDVLGASQSGFRSSLQNLRVLRDEKTIVAARRTAEALLDRDPDLATAPALAAAVQEMELSAGGYIEKS</sequence>
<evidence type="ECO:0000256" key="8">
    <source>
        <dbReference type="ARBA" id="ARBA00049819"/>
    </source>
</evidence>